<keyword evidence="3" id="KW-0813">Transport</keyword>
<evidence type="ECO:0000256" key="5">
    <source>
        <dbReference type="ARBA" id="ARBA00022692"/>
    </source>
</evidence>
<organism evidence="20 21">
    <name type="scientific">Ichthyophthirius multifiliis</name>
    <name type="common">White spot disease agent</name>
    <name type="synonym">Ich</name>
    <dbReference type="NCBI Taxonomy" id="5932"/>
    <lineage>
        <taxon>Eukaryota</taxon>
        <taxon>Sar</taxon>
        <taxon>Alveolata</taxon>
        <taxon>Ciliophora</taxon>
        <taxon>Intramacronucleata</taxon>
        <taxon>Oligohymenophorea</taxon>
        <taxon>Hymenostomatida</taxon>
        <taxon>Ophryoglenina</taxon>
        <taxon>Ichthyophthirius</taxon>
    </lineage>
</organism>
<evidence type="ECO:0000256" key="7">
    <source>
        <dbReference type="ARBA" id="ARBA00022741"/>
    </source>
</evidence>
<dbReference type="InterPro" id="IPR008250">
    <property type="entry name" value="ATPase_P-typ_transduc_dom_A_sf"/>
</dbReference>
<feature type="transmembrane region" description="Helical" evidence="16">
    <location>
        <begin position="784"/>
        <end position="803"/>
    </location>
</feature>
<evidence type="ECO:0000256" key="13">
    <source>
        <dbReference type="ARBA" id="ARBA00023065"/>
    </source>
</evidence>
<dbReference type="AlphaFoldDB" id="G0QVR3"/>
<feature type="transmembrane region" description="Helical" evidence="16">
    <location>
        <begin position="104"/>
        <end position="122"/>
    </location>
</feature>
<dbReference type="Gene3D" id="1.20.1110.10">
    <property type="entry name" value="Calcium-transporting ATPase, transmembrane domain"/>
    <property type="match status" value="2"/>
</dbReference>
<dbReference type="GO" id="GO:0012505">
    <property type="term" value="C:endomembrane system"/>
    <property type="evidence" value="ECO:0007669"/>
    <property type="project" value="UniProtKB-SubCell"/>
</dbReference>
<dbReference type="InterPro" id="IPR004014">
    <property type="entry name" value="ATPase_P-typ_cation-transptr_N"/>
</dbReference>
<dbReference type="Proteomes" id="UP000008983">
    <property type="component" value="Unassembled WGS sequence"/>
</dbReference>
<dbReference type="OrthoDB" id="3352408at2759"/>
<gene>
    <name evidence="20" type="ORF">IMG5_125530</name>
</gene>
<dbReference type="InterPro" id="IPR023298">
    <property type="entry name" value="ATPase_P-typ_TM_dom_sf"/>
</dbReference>
<keyword evidence="5 16" id="KW-0812">Transmembrane</keyword>
<dbReference type="GO" id="GO:0016887">
    <property type="term" value="F:ATP hydrolysis activity"/>
    <property type="evidence" value="ECO:0007669"/>
    <property type="project" value="InterPro"/>
</dbReference>
<feature type="transmembrane region" description="Helical" evidence="16">
    <location>
        <begin position="308"/>
        <end position="332"/>
    </location>
</feature>
<keyword evidence="12 16" id="KW-1133">Transmembrane helix</keyword>
<evidence type="ECO:0000256" key="15">
    <source>
        <dbReference type="ARBA" id="ARBA00048694"/>
    </source>
</evidence>
<evidence type="ECO:0000313" key="20">
    <source>
        <dbReference type="EMBL" id="EGR30692.1"/>
    </source>
</evidence>
<evidence type="ECO:0000256" key="2">
    <source>
        <dbReference type="ARBA" id="ARBA00012790"/>
    </source>
</evidence>
<keyword evidence="9" id="KW-0067">ATP-binding</keyword>
<dbReference type="EC" id="7.2.2.10" evidence="2"/>
<dbReference type="Pfam" id="PF00122">
    <property type="entry name" value="E1-E2_ATPase"/>
    <property type="match status" value="1"/>
</dbReference>
<dbReference type="RefSeq" id="XP_004032279.1">
    <property type="nucleotide sequence ID" value="XM_004032231.1"/>
</dbReference>
<evidence type="ECO:0000256" key="12">
    <source>
        <dbReference type="ARBA" id="ARBA00022989"/>
    </source>
</evidence>
<dbReference type="OMA" id="MWKLMLG"/>
<feature type="domain" description="Cation-transporting P-type ATPase C-terminal" evidence="18">
    <location>
        <begin position="655"/>
        <end position="838"/>
    </location>
</feature>
<dbReference type="InterPro" id="IPR006068">
    <property type="entry name" value="ATPase_P-typ_cation-transptr_C"/>
</dbReference>
<keyword evidence="13" id="KW-0406">Ion transport</keyword>
<name>G0QVR3_ICHMU</name>
<evidence type="ECO:0000256" key="9">
    <source>
        <dbReference type="ARBA" id="ARBA00022840"/>
    </source>
</evidence>
<dbReference type="GO" id="GO:0005388">
    <property type="term" value="F:P-type calcium transporter activity"/>
    <property type="evidence" value="ECO:0007669"/>
    <property type="project" value="UniProtKB-EC"/>
</dbReference>
<keyword evidence="6" id="KW-0479">Metal-binding</keyword>
<dbReference type="GeneID" id="14906809"/>
<dbReference type="NCBIfam" id="TIGR01494">
    <property type="entry name" value="ATPase_P-type"/>
    <property type="match status" value="1"/>
</dbReference>
<keyword evidence="14 16" id="KW-0472">Membrane</keyword>
<dbReference type="Gene3D" id="3.40.50.1000">
    <property type="entry name" value="HAD superfamily/HAD-like"/>
    <property type="match status" value="1"/>
</dbReference>
<feature type="transmembrane region" description="Helical" evidence="16">
    <location>
        <begin position="352"/>
        <end position="376"/>
    </location>
</feature>
<keyword evidence="10" id="KW-0460">Magnesium</keyword>
<keyword evidence="21" id="KW-1185">Reference proteome</keyword>
<dbReference type="InterPro" id="IPR036412">
    <property type="entry name" value="HAD-like_sf"/>
</dbReference>
<dbReference type="SUPFAM" id="SSF81653">
    <property type="entry name" value="Calcium ATPase, transduction domain A"/>
    <property type="match status" value="1"/>
</dbReference>
<dbReference type="Pfam" id="PF00690">
    <property type="entry name" value="Cation_ATPase_N"/>
    <property type="match status" value="1"/>
</dbReference>
<dbReference type="PANTHER" id="PTHR24093">
    <property type="entry name" value="CATION TRANSPORTING ATPASE"/>
    <property type="match status" value="1"/>
</dbReference>
<reference evidence="20 21" key="1">
    <citation type="submission" date="2011-07" db="EMBL/GenBank/DDBJ databases">
        <authorList>
            <person name="Coyne R."/>
            <person name="Brami D."/>
            <person name="Johnson J."/>
            <person name="Hostetler J."/>
            <person name="Hannick L."/>
            <person name="Clark T."/>
            <person name="Cassidy-Hanley D."/>
            <person name="Inman J."/>
        </authorList>
    </citation>
    <scope>NUCLEOTIDE SEQUENCE [LARGE SCALE GENOMIC DNA]</scope>
    <source>
        <strain evidence="20 21">G5</strain>
    </source>
</reference>
<evidence type="ECO:0000313" key="21">
    <source>
        <dbReference type="Proteomes" id="UP000008983"/>
    </source>
</evidence>
<evidence type="ECO:0000259" key="17">
    <source>
        <dbReference type="Pfam" id="PF00122"/>
    </source>
</evidence>
<protein>
    <recommendedName>
        <fullName evidence="2">P-type Ca(2+) transporter</fullName>
        <ecNumber evidence="2">7.2.2.10</ecNumber>
    </recommendedName>
</protein>
<dbReference type="EMBL" id="GL983954">
    <property type="protein sequence ID" value="EGR30692.1"/>
    <property type="molecule type" value="Genomic_DNA"/>
</dbReference>
<feature type="transmembrane region" description="Helical" evidence="16">
    <location>
        <begin position="134"/>
        <end position="153"/>
    </location>
</feature>
<evidence type="ECO:0000256" key="14">
    <source>
        <dbReference type="ARBA" id="ARBA00023136"/>
    </source>
</evidence>
<dbReference type="InterPro" id="IPR059000">
    <property type="entry name" value="ATPase_P-type_domA"/>
</dbReference>
<keyword evidence="8" id="KW-0106">Calcium</keyword>
<comment type="subcellular location">
    <subcellularLocation>
        <location evidence="1">Endomembrane system</location>
        <topology evidence="1">Multi-pass membrane protein</topology>
    </subcellularLocation>
</comment>
<dbReference type="PANTHER" id="PTHR24093:SF369">
    <property type="entry name" value="CALCIUM-TRANSPORTING ATPASE"/>
    <property type="match status" value="1"/>
</dbReference>
<feature type="domain" description="P-type ATPase A" evidence="17">
    <location>
        <begin position="189"/>
        <end position="288"/>
    </location>
</feature>
<accession>G0QVR3</accession>
<dbReference type="InterPro" id="IPR001757">
    <property type="entry name" value="P_typ_ATPase"/>
</dbReference>
<evidence type="ECO:0000256" key="16">
    <source>
        <dbReference type="SAM" id="Phobius"/>
    </source>
</evidence>
<dbReference type="Gene3D" id="2.70.150.10">
    <property type="entry name" value="Calcium-transporting ATPase, cytoplasmic transduction domain A"/>
    <property type="match status" value="1"/>
</dbReference>
<evidence type="ECO:0000259" key="19">
    <source>
        <dbReference type="Pfam" id="PF00690"/>
    </source>
</evidence>
<evidence type="ECO:0000256" key="11">
    <source>
        <dbReference type="ARBA" id="ARBA00022967"/>
    </source>
</evidence>
<evidence type="ECO:0000256" key="4">
    <source>
        <dbReference type="ARBA" id="ARBA00022568"/>
    </source>
</evidence>
<dbReference type="FunFam" id="1.20.1110.10:FF:000039">
    <property type="entry name" value="Calcium-transporting ATPase"/>
    <property type="match status" value="1"/>
</dbReference>
<feature type="transmembrane region" description="Helical" evidence="16">
    <location>
        <begin position="815"/>
        <end position="835"/>
    </location>
</feature>
<feature type="transmembrane region" description="Helical" evidence="16">
    <location>
        <begin position="664"/>
        <end position="687"/>
    </location>
</feature>
<dbReference type="Gene3D" id="3.40.1110.10">
    <property type="entry name" value="Calcium-transporting ATPase, cytoplasmic domain N"/>
    <property type="match status" value="1"/>
</dbReference>
<sequence length="894" mass="99964">MVQEVQSRKDEEVEELALNFIIDPQELSSLFEIDNIRDKVSQSKLIVLGGAKGLLDQLFTNLKAGINTKPDEIKARKIFYGDNKPALKKRKTLFQMIMDCFEDLMLQILCIASFVSTTIGILEDGFQKGWMEGGTIILAVIIIISISAGNNYVKEKQFQKLSEKREQMNIQVTRNGKVKIKNKKIICTNIQVIQIDSKELLVGDLLHIQIGDVMPVDGILLEGSEISMDESSVTGESDLVTKCPALSGEVSQDTYFLISGSKVMDGSGLILVCTVGSNTQLGKLKEKLQEEQPPTPLQKKLETVAEDIGKVGSVAACLTMCAILIHLIMNIILGEHCFLCIESLKEIINSFLVAVTIIVVAVPEGLPLAVTIALAYSVNKMKEENNLVKQLSSCEIMGGKIKVQVIKKFADQALRTLALAYKDIEIQPGTSAQSLNENFLETNLTLIAIAGIKDPIRTEIPKAIQICYRAGIRVRMVTGDNLNTAVAIAKDCKILTQDYKVNQNNYEVMEGKKFRELIGGIAYDNPYAQNIEDRGEAKIFNFDIFKKIVKELKILARSTPDDKYMLVTGLIQITNDAPALKKADVGFAMGIAGTEVAKEAAGIILLDDNFVSIVTACKYGRNIYDSIRKFIQFQLTVNAVALFMCFMGAVVIKQSPLNSIQMLWVNIIMDTFASLALSTENPSDLLLLRQPYGRNDSIITPNMWRNIVGQSIYQITVLILILFKFPQWLGIQSSVGITKFSQEKGVHFTIFFQAFVLLQIFNEFNARKLERHEINVFTGLFNNYLFWLIIILTFIIQLFMIQFGGEYVGVSQLTLYQHLICIGVGSGALIMELLIKIFPNFLFNKIKIFREDQMEFSRMEKSLPSLVRKRSSIRYNCQGLGVSEQNIKQQNNIN</sequence>
<dbReference type="InterPro" id="IPR023299">
    <property type="entry name" value="ATPase_P-typ_cyto_dom_N"/>
</dbReference>
<keyword evidence="11" id="KW-1278">Translocase</keyword>
<dbReference type="Pfam" id="PF13246">
    <property type="entry name" value="Cation_ATPase"/>
    <property type="match status" value="1"/>
</dbReference>
<proteinExistence type="predicted"/>
<dbReference type="GO" id="GO:0005886">
    <property type="term" value="C:plasma membrane"/>
    <property type="evidence" value="ECO:0007669"/>
    <property type="project" value="TreeGrafter"/>
</dbReference>
<dbReference type="PRINTS" id="PR00119">
    <property type="entry name" value="CATATPASE"/>
</dbReference>
<feature type="domain" description="Cation-transporting P-type ATPase N-terminal" evidence="19">
    <location>
        <begin position="49"/>
        <end position="116"/>
    </location>
</feature>
<dbReference type="Pfam" id="PF00689">
    <property type="entry name" value="Cation_ATPase_C"/>
    <property type="match status" value="1"/>
</dbReference>
<feature type="transmembrane region" description="Helical" evidence="16">
    <location>
        <begin position="745"/>
        <end position="764"/>
    </location>
</feature>
<dbReference type="GO" id="GO:0005524">
    <property type="term" value="F:ATP binding"/>
    <property type="evidence" value="ECO:0007669"/>
    <property type="project" value="UniProtKB-KW"/>
</dbReference>
<evidence type="ECO:0000256" key="8">
    <source>
        <dbReference type="ARBA" id="ARBA00022837"/>
    </source>
</evidence>
<dbReference type="InterPro" id="IPR023214">
    <property type="entry name" value="HAD_sf"/>
</dbReference>
<dbReference type="GO" id="GO:0046872">
    <property type="term" value="F:metal ion binding"/>
    <property type="evidence" value="ECO:0007669"/>
    <property type="project" value="UniProtKB-KW"/>
</dbReference>
<dbReference type="InParanoid" id="G0QVR3"/>
<evidence type="ECO:0000256" key="3">
    <source>
        <dbReference type="ARBA" id="ARBA00022448"/>
    </source>
</evidence>
<comment type="catalytic activity">
    <reaction evidence="15">
        <text>Ca(2+)(in) + ATP + H2O = Ca(2+)(out) + ADP + phosphate + H(+)</text>
        <dbReference type="Rhea" id="RHEA:18105"/>
        <dbReference type="ChEBI" id="CHEBI:15377"/>
        <dbReference type="ChEBI" id="CHEBI:15378"/>
        <dbReference type="ChEBI" id="CHEBI:29108"/>
        <dbReference type="ChEBI" id="CHEBI:30616"/>
        <dbReference type="ChEBI" id="CHEBI:43474"/>
        <dbReference type="ChEBI" id="CHEBI:456216"/>
        <dbReference type="EC" id="7.2.2.10"/>
    </reaction>
</comment>
<feature type="transmembrane region" description="Helical" evidence="16">
    <location>
        <begin position="707"/>
        <end position="725"/>
    </location>
</feature>
<keyword evidence="4" id="KW-0109">Calcium transport</keyword>
<dbReference type="STRING" id="857967.G0QVR3"/>
<feature type="transmembrane region" description="Helical" evidence="16">
    <location>
        <begin position="630"/>
        <end position="652"/>
    </location>
</feature>
<dbReference type="SUPFAM" id="SSF81665">
    <property type="entry name" value="Calcium ATPase, transmembrane domain M"/>
    <property type="match status" value="1"/>
</dbReference>
<dbReference type="SUPFAM" id="SSF56784">
    <property type="entry name" value="HAD-like"/>
    <property type="match status" value="1"/>
</dbReference>
<evidence type="ECO:0000256" key="10">
    <source>
        <dbReference type="ARBA" id="ARBA00022842"/>
    </source>
</evidence>
<dbReference type="eggNOG" id="KOG0204">
    <property type="taxonomic scope" value="Eukaryota"/>
</dbReference>
<evidence type="ECO:0000256" key="1">
    <source>
        <dbReference type="ARBA" id="ARBA00004127"/>
    </source>
</evidence>
<evidence type="ECO:0000259" key="18">
    <source>
        <dbReference type="Pfam" id="PF00689"/>
    </source>
</evidence>
<keyword evidence="7" id="KW-0547">Nucleotide-binding</keyword>
<evidence type="ECO:0000256" key="6">
    <source>
        <dbReference type="ARBA" id="ARBA00022723"/>
    </source>
</evidence>